<evidence type="ECO:0000259" key="1">
    <source>
        <dbReference type="Pfam" id="PF24038"/>
    </source>
</evidence>
<dbReference type="Pfam" id="PF24042">
    <property type="entry name" value="DUF7351"/>
    <property type="match status" value="1"/>
</dbReference>
<dbReference type="STRING" id="767519.SAMN05216559_3845"/>
<dbReference type="Gene3D" id="1.10.10.10">
    <property type="entry name" value="Winged helix-like DNA-binding domain superfamily/Winged helix DNA-binding domain"/>
    <property type="match status" value="1"/>
</dbReference>
<sequence length="294" mass="31829">MTDSDDTEADVPPEQAFAVLGDETRVDIVRALAEAQPDALGFSELRARVGVRDSAGFNYHLQKLLDRFVRKGEDGYELTTAGAQVYGAILSGAYTASLSVDPVPLSADRDVCPSCGAGLEARYEDERMTVGCVDCDRVVAGCALPPAAVEGRPREEIPAAFGRYLDATLRKSMAGFCTLCSGPTTGRLERGSVPSFDVDDFPLAVFRCERCQNSLQASPGAVLLTHPAVIAFYRDHSVDLRDQPPWHLPFLRREATTVLAEDPLRVRVDVEHGGETLAVTLDEDLSVVDAVRED</sequence>
<feature type="domain" description="DUF7351" evidence="2">
    <location>
        <begin position="111"/>
        <end position="287"/>
    </location>
</feature>
<protein>
    <submittedName>
        <fullName evidence="3">DNA-binding transcriptional regulator, HxlR family</fullName>
    </submittedName>
</protein>
<evidence type="ECO:0000313" key="4">
    <source>
        <dbReference type="Proteomes" id="UP000199062"/>
    </source>
</evidence>
<dbReference type="InterPro" id="IPR011991">
    <property type="entry name" value="ArsR-like_HTH"/>
</dbReference>
<evidence type="ECO:0000259" key="2">
    <source>
        <dbReference type="Pfam" id="PF24042"/>
    </source>
</evidence>
<accession>A0A1I6M6M1</accession>
<dbReference type="RefSeq" id="WP_245778704.1">
    <property type="nucleotide sequence ID" value="NZ_FOZK01000005.1"/>
</dbReference>
<gene>
    <name evidence="3" type="ORF">SAMN05216559_3845</name>
</gene>
<dbReference type="AlphaFoldDB" id="A0A1I6M6M1"/>
<reference evidence="3 4" key="1">
    <citation type="submission" date="2016-10" db="EMBL/GenBank/DDBJ databases">
        <authorList>
            <person name="de Groot N.N."/>
        </authorList>
    </citation>
    <scope>NUCLEOTIDE SEQUENCE [LARGE SCALE GENOMIC DNA]</scope>
    <source>
        <strain evidence="3 4">CGMCC 1.10457</strain>
    </source>
</reference>
<dbReference type="InterPro" id="IPR036388">
    <property type="entry name" value="WH-like_DNA-bd_sf"/>
</dbReference>
<keyword evidence="4" id="KW-1185">Reference proteome</keyword>
<feature type="domain" description="DUF7347" evidence="1">
    <location>
        <begin position="13"/>
        <end position="89"/>
    </location>
</feature>
<proteinExistence type="predicted"/>
<dbReference type="EMBL" id="FOZK01000005">
    <property type="protein sequence ID" value="SFS11370.1"/>
    <property type="molecule type" value="Genomic_DNA"/>
</dbReference>
<keyword evidence="3" id="KW-0238">DNA-binding</keyword>
<evidence type="ECO:0000313" key="3">
    <source>
        <dbReference type="EMBL" id="SFS11370.1"/>
    </source>
</evidence>
<organism evidence="3 4">
    <name type="scientific">Halomicrobium zhouii</name>
    <dbReference type="NCBI Taxonomy" id="767519"/>
    <lineage>
        <taxon>Archaea</taxon>
        <taxon>Methanobacteriati</taxon>
        <taxon>Methanobacteriota</taxon>
        <taxon>Stenosarchaea group</taxon>
        <taxon>Halobacteria</taxon>
        <taxon>Halobacteriales</taxon>
        <taxon>Haloarculaceae</taxon>
        <taxon>Halomicrobium</taxon>
    </lineage>
</organism>
<dbReference type="InterPro" id="IPR055771">
    <property type="entry name" value="DUF7347"/>
</dbReference>
<dbReference type="GO" id="GO:0003677">
    <property type="term" value="F:DNA binding"/>
    <property type="evidence" value="ECO:0007669"/>
    <property type="project" value="UniProtKB-KW"/>
</dbReference>
<dbReference type="Pfam" id="PF24038">
    <property type="entry name" value="DUF7347"/>
    <property type="match status" value="1"/>
</dbReference>
<dbReference type="InterPro" id="IPR055775">
    <property type="entry name" value="DUF7351"/>
</dbReference>
<dbReference type="CDD" id="cd00090">
    <property type="entry name" value="HTH_ARSR"/>
    <property type="match status" value="1"/>
</dbReference>
<name>A0A1I6M6M1_9EURY</name>
<dbReference type="Proteomes" id="UP000199062">
    <property type="component" value="Unassembled WGS sequence"/>
</dbReference>